<evidence type="ECO:0000313" key="2">
    <source>
        <dbReference type="Proteomes" id="UP001381693"/>
    </source>
</evidence>
<proteinExistence type="predicted"/>
<dbReference type="EMBL" id="JAXCGZ010022838">
    <property type="protein sequence ID" value="KAK7022824.1"/>
    <property type="molecule type" value="Genomic_DNA"/>
</dbReference>
<gene>
    <name evidence="1" type="ORF">SK128_011862</name>
</gene>
<reference evidence="1 2" key="1">
    <citation type="submission" date="2023-11" db="EMBL/GenBank/DDBJ databases">
        <title>Halocaridina rubra genome assembly.</title>
        <authorList>
            <person name="Smith C."/>
        </authorList>
    </citation>
    <scope>NUCLEOTIDE SEQUENCE [LARGE SCALE GENOMIC DNA]</scope>
    <source>
        <strain evidence="1">EP-1</strain>
        <tissue evidence="1">Whole</tissue>
    </source>
</reference>
<dbReference type="AlphaFoldDB" id="A0AAN8WAX3"/>
<keyword evidence="2" id="KW-1185">Reference proteome</keyword>
<name>A0AAN8WAX3_HALRR</name>
<evidence type="ECO:0000313" key="1">
    <source>
        <dbReference type="EMBL" id="KAK7022824.1"/>
    </source>
</evidence>
<dbReference type="Proteomes" id="UP001381693">
    <property type="component" value="Unassembled WGS sequence"/>
</dbReference>
<comment type="caution">
    <text evidence="1">The sequence shown here is derived from an EMBL/GenBank/DDBJ whole genome shotgun (WGS) entry which is preliminary data.</text>
</comment>
<sequence length="85" mass="9588">MASEKKHLNPVNMNIVTIMGNLEATKYHTADSKTGPYNDTTSSLRPCIINKSFKVTMNVSHNLPWKTWSTKECTELQIFSTIVVT</sequence>
<organism evidence="1 2">
    <name type="scientific">Halocaridina rubra</name>
    <name type="common">Hawaiian red shrimp</name>
    <dbReference type="NCBI Taxonomy" id="373956"/>
    <lineage>
        <taxon>Eukaryota</taxon>
        <taxon>Metazoa</taxon>
        <taxon>Ecdysozoa</taxon>
        <taxon>Arthropoda</taxon>
        <taxon>Crustacea</taxon>
        <taxon>Multicrustacea</taxon>
        <taxon>Malacostraca</taxon>
        <taxon>Eumalacostraca</taxon>
        <taxon>Eucarida</taxon>
        <taxon>Decapoda</taxon>
        <taxon>Pleocyemata</taxon>
        <taxon>Caridea</taxon>
        <taxon>Atyoidea</taxon>
        <taxon>Atyidae</taxon>
        <taxon>Halocaridina</taxon>
    </lineage>
</organism>
<accession>A0AAN8WAX3</accession>
<protein>
    <submittedName>
        <fullName evidence="1">Uncharacterized protein</fullName>
    </submittedName>
</protein>